<proteinExistence type="predicted"/>
<dbReference type="InterPro" id="IPR001965">
    <property type="entry name" value="Znf_PHD"/>
</dbReference>
<keyword evidence="5" id="KW-0539">Nucleus</keyword>
<name>A0A9W9JES1_9EURO</name>
<feature type="domain" description="PHD-type" evidence="8">
    <location>
        <begin position="83"/>
        <end position="139"/>
    </location>
</feature>
<dbReference type="GO" id="GO:0045814">
    <property type="term" value="P:negative regulation of gene expression, epigenetic"/>
    <property type="evidence" value="ECO:0007669"/>
    <property type="project" value="TreeGrafter"/>
</dbReference>
<organism evidence="9 10">
    <name type="scientific">Penicillium cinerascens</name>
    <dbReference type="NCBI Taxonomy" id="70096"/>
    <lineage>
        <taxon>Eukaryota</taxon>
        <taxon>Fungi</taxon>
        <taxon>Dikarya</taxon>
        <taxon>Ascomycota</taxon>
        <taxon>Pezizomycotina</taxon>
        <taxon>Eurotiomycetes</taxon>
        <taxon>Eurotiomycetidae</taxon>
        <taxon>Eurotiales</taxon>
        <taxon>Aspergillaceae</taxon>
        <taxon>Penicillium</taxon>
    </lineage>
</organism>
<evidence type="ECO:0000256" key="7">
    <source>
        <dbReference type="SAM" id="MobiDB-lite"/>
    </source>
</evidence>
<evidence type="ECO:0000259" key="8">
    <source>
        <dbReference type="PROSITE" id="PS50016"/>
    </source>
</evidence>
<dbReference type="GO" id="GO:0005634">
    <property type="term" value="C:nucleus"/>
    <property type="evidence" value="ECO:0007669"/>
    <property type="project" value="UniProtKB-SubCell"/>
</dbReference>
<dbReference type="InterPro" id="IPR019786">
    <property type="entry name" value="Zinc_finger_PHD-type_CS"/>
</dbReference>
<dbReference type="OrthoDB" id="5863171at2759"/>
<dbReference type="PANTHER" id="PTHR12628">
    <property type="entry name" value="POLYCOMB-LIKE TRANSCRIPTION FACTOR"/>
    <property type="match status" value="1"/>
</dbReference>
<evidence type="ECO:0000256" key="6">
    <source>
        <dbReference type="PROSITE-ProRule" id="PRU00146"/>
    </source>
</evidence>
<dbReference type="GO" id="GO:0008270">
    <property type="term" value="F:zinc ion binding"/>
    <property type="evidence" value="ECO:0007669"/>
    <property type="project" value="UniProtKB-KW"/>
</dbReference>
<protein>
    <recommendedName>
        <fullName evidence="8">PHD-type domain-containing protein</fullName>
    </recommendedName>
</protein>
<dbReference type="EMBL" id="JAPQKR010000015">
    <property type="protein sequence ID" value="KAJ5195034.1"/>
    <property type="molecule type" value="Genomic_DNA"/>
</dbReference>
<dbReference type="AlphaFoldDB" id="A0A9W9JES1"/>
<evidence type="ECO:0000256" key="3">
    <source>
        <dbReference type="ARBA" id="ARBA00022771"/>
    </source>
</evidence>
<comment type="caution">
    <text evidence="9">The sequence shown here is derived from an EMBL/GenBank/DDBJ whole genome shotgun (WGS) entry which is preliminary data.</text>
</comment>
<dbReference type="GO" id="GO:0003677">
    <property type="term" value="F:DNA binding"/>
    <property type="evidence" value="ECO:0007669"/>
    <property type="project" value="TreeGrafter"/>
</dbReference>
<dbReference type="GO" id="GO:0003682">
    <property type="term" value="F:chromatin binding"/>
    <property type="evidence" value="ECO:0007669"/>
    <property type="project" value="TreeGrafter"/>
</dbReference>
<comment type="subcellular location">
    <subcellularLocation>
        <location evidence="1">Nucleus</location>
    </subcellularLocation>
</comment>
<dbReference type="SMART" id="SM00249">
    <property type="entry name" value="PHD"/>
    <property type="match status" value="1"/>
</dbReference>
<dbReference type="Pfam" id="PF00628">
    <property type="entry name" value="PHD"/>
    <property type="match status" value="1"/>
</dbReference>
<evidence type="ECO:0000256" key="4">
    <source>
        <dbReference type="ARBA" id="ARBA00022833"/>
    </source>
</evidence>
<evidence type="ECO:0000313" key="10">
    <source>
        <dbReference type="Proteomes" id="UP001150904"/>
    </source>
</evidence>
<evidence type="ECO:0000256" key="2">
    <source>
        <dbReference type="ARBA" id="ARBA00022723"/>
    </source>
</evidence>
<sequence length="407" mass="43454">MEATEDFSGGAGIPQCRLKLVFNKEKKPAASSTPEVVPAQPVAAAARISRTGRVIKAPTAFTPAPAAAGSGGKRRSGGRKTTSVNCAECGRGHSPSNNPIVFCDGCESAWHKHCHDPQIPEAAIVNLETVWKCSNCEPSQRRSAVKAKPVKTKPAKAKKPASKAVPAPTVAPKLEPELRPAASIEVAGDPFTDYEKRAWLSTLAHSTLVDMLVDISTKNPFVPIFPANMKELPASQFTVPPVQASSAEFASPSRKRTYDEFAYANKSCGPDSPGPKRARTKSAPAAPVATLFTGKPSRHWSIDDPIDDGYFFAPLSNGHVMRVPHTSLTPALSPDAPSPFETEPLTDSEGDDIPFDDHRVYPKPGNGFILPSNPMDLDILLEDPESKTFSHDLHSAVKAATKTVAGR</sequence>
<feature type="region of interest" description="Disordered" evidence="7">
    <location>
        <begin position="266"/>
        <end position="285"/>
    </location>
</feature>
<dbReference type="InterPro" id="IPR011011">
    <property type="entry name" value="Znf_FYVE_PHD"/>
</dbReference>
<dbReference type="Gene3D" id="3.30.40.10">
    <property type="entry name" value="Zinc/RING finger domain, C3HC4 (zinc finger)"/>
    <property type="match status" value="1"/>
</dbReference>
<accession>A0A9W9JES1</accession>
<evidence type="ECO:0000256" key="5">
    <source>
        <dbReference type="ARBA" id="ARBA00023242"/>
    </source>
</evidence>
<feature type="region of interest" description="Disordered" evidence="7">
    <location>
        <begin position="62"/>
        <end position="81"/>
    </location>
</feature>
<gene>
    <name evidence="9" type="ORF">N7498_008472</name>
</gene>
<dbReference type="GeneID" id="83182835"/>
<keyword evidence="4" id="KW-0862">Zinc</keyword>
<dbReference type="SUPFAM" id="SSF57903">
    <property type="entry name" value="FYVE/PHD zinc finger"/>
    <property type="match status" value="1"/>
</dbReference>
<dbReference type="Proteomes" id="UP001150904">
    <property type="component" value="Unassembled WGS sequence"/>
</dbReference>
<dbReference type="PANTHER" id="PTHR12628:SF10">
    <property type="entry name" value="HOMEOBOX DOMAIN-CONTAINING PROTEIN"/>
    <property type="match status" value="1"/>
</dbReference>
<keyword evidence="3 6" id="KW-0863">Zinc-finger</keyword>
<reference evidence="9" key="2">
    <citation type="journal article" date="2023" name="IMA Fungus">
        <title>Comparative genomic study of the Penicillium genus elucidates a diverse pangenome and 15 lateral gene transfer events.</title>
        <authorList>
            <person name="Petersen C."/>
            <person name="Sorensen T."/>
            <person name="Nielsen M.R."/>
            <person name="Sondergaard T.E."/>
            <person name="Sorensen J.L."/>
            <person name="Fitzpatrick D.A."/>
            <person name="Frisvad J.C."/>
            <person name="Nielsen K.L."/>
        </authorList>
    </citation>
    <scope>NUCLEOTIDE SEQUENCE</scope>
    <source>
        <strain evidence="9">IBT 15544</strain>
    </source>
</reference>
<reference evidence="9" key="1">
    <citation type="submission" date="2022-12" db="EMBL/GenBank/DDBJ databases">
        <authorList>
            <person name="Petersen C."/>
        </authorList>
    </citation>
    <scope>NUCLEOTIDE SEQUENCE</scope>
    <source>
        <strain evidence="9">IBT 15544</strain>
    </source>
</reference>
<feature type="region of interest" description="Disordered" evidence="7">
    <location>
        <begin position="144"/>
        <end position="167"/>
    </location>
</feature>
<feature type="compositionally biased region" description="Basic residues" evidence="7">
    <location>
        <begin position="144"/>
        <end position="161"/>
    </location>
</feature>
<dbReference type="PROSITE" id="PS50016">
    <property type="entry name" value="ZF_PHD_2"/>
    <property type="match status" value="1"/>
</dbReference>
<dbReference type="InterPro" id="IPR019787">
    <property type="entry name" value="Znf_PHD-finger"/>
</dbReference>
<keyword evidence="10" id="KW-1185">Reference proteome</keyword>
<evidence type="ECO:0000313" key="9">
    <source>
        <dbReference type="EMBL" id="KAJ5195034.1"/>
    </source>
</evidence>
<dbReference type="InterPro" id="IPR013083">
    <property type="entry name" value="Znf_RING/FYVE/PHD"/>
</dbReference>
<dbReference type="PROSITE" id="PS01359">
    <property type="entry name" value="ZF_PHD_1"/>
    <property type="match status" value="1"/>
</dbReference>
<keyword evidence="2" id="KW-0479">Metal-binding</keyword>
<dbReference type="RefSeq" id="XP_058305522.1">
    <property type="nucleotide sequence ID" value="XM_058455534.1"/>
</dbReference>
<evidence type="ECO:0000256" key="1">
    <source>
        <dbReference type="ARBA" id="ARBA00004123"/>
    </source>
</evidence>